<evidence type="ECO:0000313" key="2">
    <source>
        <dbReference type="Proteomes" id="UP000023152"/>
    </source>
</evidence>
<protein>
    <recommendedName>
        <fullName evidence="3">F-box domain-containing protein</fullName>
    </recommendedName>
</protein>
<proteinExistence type="predicted"/>
<accession>X6N0W0</accession>
<evidence type="ECO:0008006" key="3">
    <source>
        <dbReference type="Google" id="ProtNLM"/>
    </source>
</evidence>
<organism evidence="1 2">
    <name type="scientific">Reticulomyxa filosa</name>
    <dbReference type="NCBI Taxonomy" id="46433"/>
    <lineage>
        <taxon>Eukaryota</taxon>
        <taxon>Sar</taxon>
        <taxon>Rhizaria</taxon>
        <taxon>Retaria</taxon>
        <taxon>Foraminifera</taxon>
        <taxon>Monothalamids</taxon>
        <taxon>Reticulomyxidae</taxon>
        <taxon>Reticulomyxa</taxon>
    </lineage>
</organism>
<evidence type="ECO:0000313" key="1">
    <source>
        <dbReference type="EMBL" id="ETO19548.1"/>
    </source>
</evidence>
<gene>
    <name evidence="1" type="ORF">RFI_17681</name>
</gene>
<dbReference type="AlphaFoldDB" id="X6N0W0"/>
<name>X6N0W0_RETFI</name>
<comment type="caution">
    <text evidence="1">The sequence shown here is derived from an EMBL/GenBank/DDBJ whole genome shotgun (WGS) entry which is preliminary data.</text>
</comment>
<sequence length="148" mass="17660">MNLKKSLQISIDKKKKKMSSFTQLFQMYKQILHQLNKAQNLQELTRFIVLFDLEELKEIIRNKLNVEIEKGQTSERNIDFFSVQNKIRHTYLCTISFDQILPTTVLSHILSFLDRCSFADLPILSRSFWRTFSLNTILFKKVKKKKKK</sequence>
<reference evidence="1 2" key="1">
    <citation type="journal article" date="2013" name="Curr. Biol.">
        <title>The Genome of the Foraminiferan Reticulomyxa filosa.</title>
        <authorList>
            <person name="Glockner G."/>
            <person name="Hulsmann N."/>
            <person name="Schleicher M."/>
            <person name="Noegel A.A."/>
            <person name="Eichinger L."/>
            <person name="Gallinger C."/>
            <person name="Pawlowski J."/>
            <person name="Sierra R."/>
            <person name="Euteneuer U."/>
            <person name="Pillet L."/>
            <person name="Moustafa A."/>
            <person name="Platzer M."/>
            <person name="Groth M."/>
            <person name="Szafranski K."/>
            <person name="Schliwa M."/>
        </authorList>
    </citation>
    <scope>NUCLEOTIDE SEQUENCE [LARGE SCALE GENOMIC DNA]</scope>
</reference>
<dbReference type="Proteomes" id="UP000023152">
    <property type="component" value="Unassembled WGS sequence"/>
</dbReference>
<dbReference type="EMBL" id="ASPP01013543">
    <property type="protein sequence ID" value="ETO19548.1"/>
    <property type="molecule type" value="Genomic_DNA"/>
</dbReference>
<dbReference type="InterPro" id="IPR036047">
    <property type="entry name" value="F-box-like_dom_sf"/>
</dbReference>
<keyword evidence="2" id="KW-1185">Reference proteome</keyword>
<dbReference type="SUPFAM" id="SSF81383">
    <property type="entry name" value="F-box domain"/>
    <property type="match status" value="1"/>
</dbReference>